<dbReference type="EMBL" id="AP015042">
    <property type="protein sequence ID" value="BAT97696.1"/>
    <property type="molecule type" value="Genomic_DNA"/>
</dbReference>
<protein>
    <recommendedName>
        <fullName evidence="4">Thioesterase domain-containing protein</fullName>
    </recommendedName>
</protein>
<evidence type="ECO:0000256" key="1">
    <source>
        <dbReference type="SAM" id="SignalP"/>
    </source>
</evidence>
<organism evidence="2 3">
    <name type="scientific">Vigna angularis var. angularis</name>
    <dbReference type="NCBI Taxonomy" id="157739"/>
    <lineage>
        <taxon>Eukaryota</taxon>
        <taxon>Viridiplantae</taxon>
        <taxon>Streptophyta</taxon>
        <taxon>Embryophyta</taxon>
        <taxon>Tracheophyta</taxon>
        <taxon>Spermatophyta</taxon>
        <taxon>Magnoliopsida</taxon>
        <taxon>eudicotyledons</taxon>
        <taxon>Gunneridae</taxon>
        <taxon>Pentapetalae</taxon>
        <taxon>rosids</taxon>
        <taxon>fabids</taxon>
        <taxon>Fabales</taxon>
        <taxon>Fabaceae</taxon>
        <taxon>Papilionoideae</taxon>
        <taxon>50 kb inversion clade</taxon>
        <taxon>NPAAA clade</taxon>
        <taxon>indigoferoid/millettioid clade</taxon>
        <taxon>Phaseoleae</taxon>
        <taxon>Vigna</taxon>
    </lineage>
</organism>
<reference evidence="2 3" key="1">
    <citation type="journal article" date="2015" name="Sci. Rep.">
        <title>The power of single molecule real-time sequencing technology in the de novo assembly of a eukaryotic genome.</title>
        <authorList>
            <person name="Sakai H."/>
            <person name="Naito K."/>
            <person name="Ogiso-Tanaka E."/>
            <person name="Takahashi Y."/>
            <person name="Iseki K."/>
            <person name="Muto C."/>
            <person name="Satou K."/>
            <person name="Teruya K."/>
            <person name="Shiroma A."/>
            <person name="Shimoji M."/>
            <person name="Hirano T."/>
            <person name="Itoh T."/>
            <person name="Kaga A."/>
            <person name="Tomooka N."/>
        </authorList>
    </citation>
    <scope>NUCLEOTIDE SEQUENCE [LARGE SCALE GENOMIC DNA]</scope>
    <source>
        <strain evidence="3">cv. Shumari</strain>
    </source>
</reference>
<sequence>MMKSFKVLHGGALALVAEALASIGASEYVARGSLVQQVPIKFSREKSFIDDEGFLISLPVKILDDKALAFTPVILLGYASCRRSLL</sequence>
<feature type="signal peptide" evidence="1">
    <location>
        <begin position="1"/>
        <end position="21"/>
    </location>
</feature>
<evidence type="ECO:0008006" key="4">
    <source>
        <dbReference type="Google" id="ProtNLM"/>
    </source>
</evidence>
<keyword evidence="3" id="KW-1185">Reference proteome</keyword>
<evidence type="ECO:0000313" key="3">
    <source>
        <dbReference type="Proteomes" id="UP000291084"/>
    </source>
</evidence>
<name>A0A0S3SY07_PHAAN</name>
<proteinExistence type="predicted"/>
<evidence type="ECO:0000313" key="2">
    <source>
        <dbReference type="EMBL" id="BAT97696.1"/>
    </source>
</evidence>
<dbReference type="AlphaFoldDB" id="A0A0S3SY07"/>
<accession>A0A0S3SY07</accession>
<gene>
    <name evidence="2" type="primary">Vigan.09G121700</name>
    <name evidence="2" type="ORF">VIGAN_09121700</name>
</gene>
<dbReference type="Proteomes" id="UP000291084">
    <property type="component" value="Chromosome 9"/>
</dbReference>
<keyword evidence="1" id="KW-0732">Signal</keyword>
<feature type="chain" id="PRO_5006618774" description="Thioesterase domain-containing protein" evidence="1">
    <location>
        <begin position="22"/>
        <end position="86"/>
    </location>
</feature>